<keyword evidence="3" id="KW-1185">Reference proteome</keyword>
<dbReference type="Pfam" id="PF09949">
    <property type="entry name" value="APP1_cat"/>
    <property type="match status" value="1"/>
</dbReference>
<dbReference type="InterPro" id="IPR052935">
    <property type="entry name" value="Mg2+_PAP"/>
</dbReference>
<dbReference type="PANTHER" id="PTHR28208:SF3">
    <property type="entry name" value="PHOSPHATIDATE PHOSPHATASE APP1"/>
    <property type="match status" value="1"/>
</dbReference>
<proteinExistence type="predicted"/>
<evidence type="ECO:0000259" key="1">
    <source>
        <dbReference type="Pfam" id="PF09949"/>
    </source>
</evidence>
<gene>
    <name evidence="2" type="ORF">P1P91_06470</name>
</gene>
<dbReference type="EMBL" id="CP119391">
    <property type="protein sequence ID" value="WNK21312.1"/>
    <property type="molecule type" value="Genomic_DNA"/>
</dbReference>
<reference evidence="2 3" key="1">
    <citation type="submission" date="2023-03" db="EMBL/GenBank/DDBJ databases">
        <title>Halomonas sp. nov., isolated from Korean tranditional fermented seafood 'Jeotgal'.</title>
        <authorList>
            <person name="Kim B."/>
            <person name="Shin N.-R."/>
        </authorList>
    </citation>
    <scope>NUCLEOTIDE SEQUENCE [LARGE SCALE GENOMIC DNA]</scope>
    <source>
        <strain evidence="2 3">SG2L-4</strain>
    </source>
</reference>
<evidence type="ECO:0000313" key="2">
    <source>
        <dbReference type="EMBL" id="WNK21312.1"/>
    </source>
</evidence>
<dbReference type="InterPro" id="IPR019236">
    <property type="entry name" value="APP1_cat"/>
</dbReference>
<name>A0ABY9Z349_9GAMM</name>
<dbReference type="PANTHER" id="PTHR28208">
    <property type="entry name" value="PHOSPHATIDATE PHOSPHATASE APP1"/>
    <property type="match status" value="1"/>
</dbReference>
<organism evidence="2 3">
    <name type="scientific">Halomonas piscis</name>
    <dbReference type="NCBI Taxonomy" id="3031727"/>
    <lineage>
        <taxon>Bacteria</taxon>
        <taxon>Pseudomonadati</taxon>
        <taxon>Pseudomonadota</taxon>
        <taxon>Gammaproteobacteria</taxon>
        <taxon>Oceanospirillales</taxon>
        <taxon>Halomonadaceae</taxon>
        <taxon>Halomonas</taxon>
    </lineage>
</organism>
<accession>A0ABY9Z349</accession>
<protein>
    <submittedName>
        <fullName evidence="2">DUF2183 domain-containing protein</fullName>
    </submittedName>
</protein>
<sequence>MKQGLRRVTYFFKRLAHVAASPVRRDNGRGGVVVHPYRGYGSRDEAFVMGRVYRQLALGRMIPRRGALRDIADVARRILRRGVKRAGVEVRLGDNHRQVVTDRDGYFNVRLPLESPLPVEVSWHRADIAVSTAAGRLEHTHTEVYVPAEATDLLVISDIDDTVMFTGVAEKLKMLYRLFVKTAERRTAFPGVAALYQALHRGADGKLERPILYVSRGPWAIYEMLEAFFQLNRIPVGPILFLREWGLSWRHPWPRRATDHKRDLIERMLGLFDDVPCVLIGDSGQHDPEVYTEIVKAHPGRIAAIYIRRVDNNPDRETAINRLREELSGSDCELILAADSLKMARHAHHRGFISAHGRDAVRRSVCSHPETVDSADVAESERG</sequence>
<dbReference type="Proteomes" id="UP001301869">
    <property type="component" value="Chromosome"/>
</dbReference>
<feature type="domain" description="Phosphatidate phosphatase APP1 catalytic" evidence="1">
    <location>
        <begin position="154"/>
        <end position="309"/>
    </location>
</feature>
<dbReference type="RefSeq" id="WP_311885350.1">
    <property type="nucleotide sequence ID" value="NZ_CP119391.1"/>
</dbReference>
<evidence type="ECO:0000313" key="3">
    <source>
        <dbReference type="Proteomes" id="UP001301869"/>
    </source>
</evidence>